<gene>
    <name evidence="3" type="ORF">E2F43_15400</name>
</gene>
<name>A0A4R5LQU2_9GAMM</name>
<keyword evidence="4" id="KW-1185">Reference proteome</keyword>
<dbReference type="PIRSF" id="PIRSF006728">
    <property type="entry name" value="CinA"/>
    <property type="match status" value="1"/>
</dbReference>
<evidence type="ECO:0000313" key="4">
    <source>
        <dbReference type="Proteomes" id="UP000295554"/>
    </source>
</evidence>
<dbReference type="SMART" id="SM00852">
    <property type="entry name" value="MoCF_biosynth"/>
    <property type="match status" value="1"/>
</dbReference>
<evidence type="ECO:0000256" key="1">
    <source>
        <dbReference type="HAMAP-Rule" id="MF_00226"/>
    </source>
</evidence>
<dbReference type="InterPro" id="IPR036653">
    <property type="entry name" value="CinA-like_C"/>
</dbReference>
<dbReference type="Gene3D" id="3.30.70.2860">
    <property type="match status" value="1"/>
</dbReference>
<dbReference type="InterPro" id="IPR036425">
    <property type="entry name" value="MoaB/Mog-like_dom_sf"/>
</dbReference>
<reference evidence="3 4" key="1">
    <citation type="submission" date="2019-03" db="EMBL/GenBank/DDBJ databases">
        <title>Seongchinamella monodicae gen. nov., sp. nov., a novel member of the Gammaproteobacteria isolated from a tidal mudflat of beach.</title>
        <authorList>
            <person name="Yang H.G."/>
            <person name="Kang J.W."/>
            <person name="Lee S.D."/>
        </authorList>
    </citation>
    <scope>NUCLEOTIDE SEQUENCE [LARGE SCALE GENOMIC DNA]</scope>
    <source>
        <strain evidence="3 4">GH4-78</strain>
    </source>
</reference>
<dbReference type="InterPro" id="IPR008136">
    <property type="entry name" value="CinA_C"/>
</dbReference>
<organism evidence="3 4">
    <name type="scientific">Seongchinamella unica</name>
    <dbReference type="NCBI Taxonomy" id="2547392"/>
    <lineage>
        <taxon>Bacteria</taxon>
        <taxon>Pseudomonadati</taxon>
        <taxon>Pseudomonadota</taxon>
        <taxon>Gammaproteobacteria</taxon>
        <taxon>Cellvibrionales</taxon>
        <taxon>Halieaceae</taxon>
        <taxon>Seongchinamella</taxon>
    </lineage>
</organism>
<comment type="caution">
    <text evidence="3">The sequence shown here is derived from an EMBL/GenBank/DDBJ whole genome shotgun (WGS) entry which is preliminary data.</text>
</comment>
<dbReference type="InterPro" id="IPR001453">
    <property type="entry name" value="MoaB/Mog_dom"/>
</dbReference>
<dbReference type="OrthoDB" id="9801454at2"/>
<feature type="domain" description="MoaB/Mog" evidence="2">
    <location>
        <begin position="9"/>
        <end position="176"/>
    </location>
</feature>
<dbReference type="PANTHER" id="PTHR13939">
    <property type="entry name" value="NICOTINAMIDE-NUCLEOTIDE AMIDOHYDROLASE PNCC"/>
    <property type="match status" value="1"/>
</dbReference>
<dbReference type="EMBL" id="SMSE01000003">
    <property type="protein sequence ID" value="TDG12937.1"/>
    <property type="molecule type" value="Genomic_DNA"/>
</dbReference>
<sequence length="441" mass="46922">MTNQTPQVQLLLTGNEIMSGDTVDSNSAMIARRLDELGIGIYRKITVGDDPSLLKRELAAITAEADLVIVNGGLGPTVDDLTAEILASVAGVDLEQHPEAVAHLEQWCAGRNLALNDANLKQAMLPAGCTIVDNPIGSAVGFEMTVNRCRVICTPGVPSELAKMLDIILAGLAAGRDSPVERDILRLQTFGLGESSAQQIIADNIPDWPAEVELGFRAGAPQMEIKLSVNSAAALPARNRCRQQLEQLFGDHILGEGDTVLAERVLELLRERGETLTTAESCTGGLIASMLTRIAGSSAGFHAGFVTYANHIKHTVLGVPLADLETHGAVSEAVVRAMALGALEKSGADHAIAVSGVAGPGGGSEEKPVGTVWLAWGSPDTLRTRCLYWPVERGLFQTMIAAAGLDMIRRSLLGIDQEPRYFQQRRVRQSQDESNQTSRAG</sequence>
<dbReference type="Proteomes" id="UP000295554">
    <property type="component" value="Unassembled WGS sequence"/>
</dbReference>
<dbReference type="NCBIfam" id="TIGR00199">
    <property type="entry name" value="PncC_domain"/>
    <property type="match status" value="1"/>
</dbReference>
<dbReference type="HAMAP" id="MF_00226_B">
    <property type="entry name" value="CinA_B"/>
    <property type="match status" value="1"/>
</dbReference>
<dbReference type="Pfam" id="PF00994">
    <property type="entry name" value="MoCF_biosynth"/>
    <property type="match status" value="1"/>
</dbReference>
<accession>A0A4R5LQU2</accession>
<dbReference type="NCBIfam" id="TIGR00200">
    <property type="entry name" value="cinA_nterm"/>
    <property type="match status" value="1"/>
</dbReference>
<dbReference type="Gene3D" id="3.90.950.20">
    <property type="entry name" value="CinA-like"/>
    <property type="match status" value="1"/>
</dbReference>
<dbReference type="AlphaFoldDB" id="A0A4R5LQU2"/>
<evidence type="ECO:0000259" key="2">
    <source>
        <dbReference type="SMART" id="SM00852"/>
    </source>
</evidence>
<dbReference type="SUPFAM" id="SSF142433">
    <property type="entry name" value="CinA-like"/>
    <property type="match status" value="1"/>
</dbReference>
<protein>
    <recommendedName>
        <fullName evidence="1">CinA-like protein</fullName>
    </recommendedName>
</protein>
<dbReference type="RefSeq" id="WP_133214199.1">
    <property type="nucleotide sequence ID" value="NZ_SMSE01000003.1"/>
</dbReference>
<evidence type="ECO:0000313" key="3">
    <source>
        <dbReference type="EMBL" id="TDG12937.1"/>
    </source>
</evidence>
<dbReference type="InterPro" id="IPR050101">
    <property type="entry name" value="CinA"/>
</dbReference>
<dbReference type="SUPFAM" id="SSF53218">
    <property type="entry name" value="Molybdenum cofactor biosynthesis proteins"/>
    <property type="match status" value="1"/>
</dbReference>
<dbReference type="CDD" id="cd00885">
    <property type="entry name" value="cinA"/>
    <property type="match status" value="1"/>
</dbReference>
<dbReference type="Gene3D" id="3.40.980.10">
    <property type="entry name" value="MoaB/Mog-like domain"/>
    <property type="match status" value="1"/>
</dbReference>
<dbReference type="Pfam" id="PF02464">
    <property type="entry name" value="CinA"/>
    <property type="match status" value="1"/>
</dbReference>
<dbReference type="InterPro" id="IPR008135">
    <property type="entry name" value="Competence-induced_CinA"/>
</dbReference>
<comment type="similarity">
    <text evidence="1">Belongs to the CinA family.</text>
</comment>
<dbReference type="PANTHER" id="PTHR13939:SF0">
    <property type="entry name" value="NMN AMIDOHYDROLASE-LIKE PROTEIN YFAY"/>
    <property type="match status" value="1"/>
</dbReference>
<proteinExistence type="inferred from homology"/>